<dbReference type="Proteomes" id="UP001330812">
    <property type="component" value="Chromosome"/>
</dbReference>
<reference evidence="14 15" key="1">
    <citation type="journal article" date="2015" name="Int. J. Syst. Evol. Microbiol.">
        <title>Amycolatopsis rhabdoformis sp. nov., an actinomycete isolated from a tropical forest soil.</title>
        <authorList>
            <person name="Souza W.R."/>
            <person name="Silva R.E."/>
            <person name="Goodfellow M."/>
            <person name="Busarakam K."/>
            <person name="Figueiro F.S."/>
            <person name="Ferreira D."/>
            <person name="Rodrigues-Filho E."/>
            <person name="Moraes L.A.B."/>
            <person name="Zucchi T.D."/>
        </authorList>
    </citation>
    <scope>NUCLEOTIDE SEQUENCE [LARGE SCALE GENOMIC DNA]</scope>
    <source>
        <strain evidence="14 15">NCIMB 14900</strain>
    </source>
</reference>
<accession>A0ABZ1HYQ5</accession>
<protein>
    <recommendedName>
        <fullName evidence="2">histidine kinase</fullName>
        <ecNumber evidence="2">2.7.13.3</ecNumber>
    </recommendedName>
</protein>
<keyword evidence="10" id="KW-0472">Membrane</keyword>
<evidence type="ECO:0000256" key="9">
    <source>
        <dbReference type="SAM" id="Coils"/>
    </source>
</evidence>
<keyword evidence="8" id="KW-0902">Two-component regulatory system</keyword>
<feature type="transmembrane region" description="Helical" evidence="10">
    <location>
        <begin position="21"/>
        <end position="40"/>
    </location>
</feature>
<evidence type="ECO:0000256" key="10">
    <source>
        <dbReference type="SAM" id="Phobius"/>
    </source>
</evidence>
<evidence type="ECO:0000256" key="1">
    <source>
        <dbReference type="ARBA" id="ARBA00000085"/>
    </source>
</evidence>
<keyword evidence="10" id="KW-1133">Transmembrane helix</keyword>
<organism evidence="14 15">
    <name type="scientific">Amycolatopsis rhabdoformis</name>
    <dbReference type="NCBI Taxonomy" id="1448059"/>
    <lineage>
        <taxon>Bacteria</taxon>
        <taxon>Bacillati</taxon>
        <taxon>Actinomycetota</taxon>
        <taxon>Actinomycetes</taxon>
        <taxon>Pseudonocardiales</taxon>
        <taxon>Pseudonocardiaceae</taxon>
        <taxon>Amycolatopsis</taxon>
    </lineage>
</organism>
<dbReference type="CDD" id="cd16917">
    <property type="entry name" value="HATPase_UhpB-NarQ-NarX-like"/>
    <property type="match status" value="1"/>
</dbReference>
<feature type="domain" description="DUF7134" evidence="13">
    <location>
        <begin position="12"/>
        <end position="129"/>
    </location>
</feature>
<dbReference type="PANTHER" id="PTHR24421">
    <property type="entry name" value="NITRATE/NITRITE SENSOR PROTEIN NARX-RELATED"/>
    <property type="match status" value="1"/>
</dbReference>
<keyword evidence="4" id="KW-0808">Transferase</keyword>
<dbReference type="EMBL" id="CP142149">
    <property type="protein sequence ID" value="WSE27314.1"/>
    <property type="molecule type" value="Genomic_DNA"/>
</dbReference>
<comment type="catalytic activity">
    <reaction evidence="1">
        <text>ATP + protein L-histidine = ADP + protein N-phospho-L-histidine.</text>
        <dbReference type="EC" id="2.7.13.3"/>
    </reaction>
</comment>
<evidence type="ECO:0000313" key="14">
    <source>
        <dbReference type="EMBL" id="WSE27314.1"/>
    </source>
</evidence>
<evidence type="ECO:0000259" key="13">
    <source>
        <dbReference type="Pfam" id="PF23539"/>
    </source>
</evidence>
<name>A0ABZ1HYQ5_9PSEU</name>
<dbReference type="InterPro" id="IPR050482">
    <property type="entry name" value="Sensor_HK_TwoCompSys"/>
</dbReference>
<evidence type="ECO:0000256" key="2">
    <source>
        <dbReference type="ARBA" id="ARBA00012438"/>
    </source>
</evidence>
<feature type="transmembrane region" description="Helical" evidence="10">
    <location>
        <begin position="70"/>
        <end position="91"/>
    </location>
</feature>
<feature type="coiled-coil region" evidence="9">
    <location>
        <begin position="163"/>
        <end position="190"/>
    </location>
</feature>
<dbReference type="InterPro" id="IPR011712">
    <property type="entry name" value="Sig_transdc_His_kin_sub3_dim/P"/>
</dbReference>
<keyword evidence="7" id="KW-0067">ATP-binding</keyword>
<dbReference type="InterPro" id="IPR003594">
    <property type="entry name" value="HATPase_dom"/>
</dbReference>
<evidence type="ECO:0000256" key="3">
    <source>
        <dbReference type="ARBA" id="ARBA00022553"/>
    </source>
</evidence>
<dbReference type="Gene3D" id="3.30.565.10">
    <property type="entry name" value="Histidine kinase-like ATPase, C-terminal domain"/>
    <property type="match status" value="1"/>
</dbReference>
<dbReference type="Pfam" id="PF07730">
    <property type="entry name" value="HisKA_3"/>
    <property type="match status" value="1"/>
</dbReference>
<evidence type="ECO:0000256" key="8">
    <source>
        <dbReference type="ARBA" id="ARBA00023012"/>
    </source>
</evidence>
<evidence type="ECO:0000259" key="12">
    <source>
        <dbReference type="Pfam" id="PF07730"/>
    </source>
</evidence>
<keyword evidence="5" id="KW-0547">Nucleotide-binding</keyword>
<dbReference type="PANTHER" id="PTHR24421:SF10">
    <property type="entry name" value="NITRATE_NITRITE SENSOR PROTEIN NARQ"/>
    <property type="match status" value="1"/>
</dbReference>
<keyword evidence="10" id="KW-0812">Transmembrane</keyword>
<evidence type="ECO:0000259" key="11">
    <source>
        <dbReference type="Pfam" id="PF02518"/>
    </source>
</evidence>
<keyword evidence="9" id="KW-0175">Coiled coil</keyword>
<evidence type="ECO:0000256" key="5">
    <source>
        <dbReference type="ARBA" id="ARBA00022741"/>
    </source>
</evidence>
<evidence type="ECO:0000256" key="7">
    <source>
        <dbReference type="ARBA" id="ARBA00022840"/>
    </source>
</evidence>
<keyword evidence="15" id="KW-1185">Reference proteome</keyword>
<dbReference type="Pfam" id="PF02518">
    <property type="entry name" value="HATPase_c"/>
    <property type="match status" value="1"/>
</dbReference>
<dbReference type="InterPro" id="IPR055558">
    <property type="entry name" value="DUF7134"/>
</dbReference>
<dbReference type="InterPro" id="IPR036890">
    <property type="entry name" value="HATPase_C_sf"/>
</dbReference>
<dbReference type="RefSeq" id="WP_326566327.1">
    <property type="nucleotide sequence ID" value="NZ_CP142149.1"/>
</dbReference>
<keyword evidence="6 14" id="KW-0418">Kinase</keyword>
<feature type="domain" description="Signal transduction histidine kinase subgroup 3 dimerisation and phosphoacceptor" evidence="12">
    <location>
        <begin position="188"/>
        <end position="253"/>
    </location>
</feature>
<evidence type="ECO:0000256" key="4">
    <source>
        <dbReference type="ARBA" id="ARBA00022679"/>
    </source>
</evidence>
<dbReference type="GO" id="GO:0016301">
    <property type="term" value="F:kinase activity"/>
    <property type="evidence" value="ECO:0007669"/>
    <property type="project" value="UniProtKB-KW"/>
</dbReference>
<dbReference type="SUPFAM" id="SSF55874">
    <property type="entry name" value="ATPase domain of HSP90 chaperone/DNA topoisomerase II/histidine kinase"/>
    <property type="match status" value="1"/>
</dbReference>
<proteinExistence type="predicted"/>
<dbReference type="Gene3D" id="1.20.5.1930">
    <property type="match status" value="1"/>
</dbReference>
<evidence type="ECO:0000313" key="15">
    <source>
        <dbReference type="Proteomes" id="UP001330812"/>
    </source>
</evidence>
<feature type="transmembrane region" description="Helical" evidence="10">
    <location>
        <begin position="46"/>
        <end position="63"/>
    </location>
</feature>
<dbReference type="EC" id="2.7.13.3" evidence="2"/>
<gene>
    <name evidence="14" type="ORF">VSH64_31195</name>
</gene>
<feature type="domain" description="Histidine kinase/HSP90-like ATPase" evidence="11">
    <location>
        <begin position="302"/>
        <end position="387"/>
    </location>
</feature>
<evidence type="ECO:0000256" key="6">
    <source>
        <dbReference type="ARBA" id="ARBA00022777"/>
    </source>
</evidence>
<dbReference type="Pfam" id="PF23539">
    <property type="entry name" value="DUF7134"/>
    <property type="match status" value="1"/>
</dbReference>
<keyword evidence="3" id="KW-0597">Phosphoprotein</keyword>
<sequence>MPVYRVGLVHGFRMRPVLTDSLLAAAVAAFLLAGAAVSHGELGDRPGAFGLALAAAGALPLLVRRRFPIGSLLAVTALMAAFYLCGFRSTLGQPGILIAAYTVWARYPASKAWPSTVLALATYEATMIAGGASNPVGDTVIALLQASATILIGHSVYVRANRLRVTAERADRAEREIELEAQQAVAEERIRIARELHDVVSHHLSVISVQANLAKYVFETAPDTARGALDTITGTTTEALDELRRLLSVLRPPRYEPGEYRPQPGLADLPALVARLGDAGLTLSLRVTGTPRPLPPGQQLCAYRVAQEALTNVLKHAADATAELTLHYGEDTLRLLVVDSGGGRPPRVNHAGHGLVGMRERARMYGGVIEIGPREPAGFGIELTLPCPAAGRTTGEPS</sequence>